<organism evidence="3 4">
    <name type="scientific">Marinococcus luteus</name>
    <dbReference type="NCBI Taxonomy" id="1122204"/>
    <lineage>
        <taxon>Bacteria</taxon>
        <taxon>Bacillati</taxon>
        <taxon>Bacillota</taxon>
        <taxon>Bacilli</taxon>
        <taxon>Bacillales</taxon>
        <taxon>Bacillaceae</taxon>
        <taxon>Marinococcus</taxon>
    </lineage>
</organism>
<dbReference type="SUPFAM" id="SSF53756">
    <property type="entry name" value="UDP-Glycosyltransferase/glycogen phosphorylase"/>
    <property type="match status" value="1"/>
</dbReference>
<gene>
    <name evidence="3" type="ORF">SAMN05421781_1481</name>
</gene>
<evidence type="ECO:0000259" key="1">
    <source>
        <dbReference type="Pfam" id="PF00534"/>
    </source>
</evidence>
<dbReference type="RefSeq" id="WP_091613121.1">
    <property type="nucleotide sequence ID" value="NZ_FNNC01000002.1"/>
</dbReference>
<dbReference type="InterPro" id="IPR050194">
    <property type="entry name" value="Glycosyltransferase_grp1"/>
</dbReference>
<dbReference type="InterPro" id="IPR028098">
    <property type="entry name" value="Glyco_trans_4-like_N"/>
</dbReference>
<dbReference type="EMBL" id="FNNC01000002">
    <property type="protein sequence ID" value="SDW45115.1"/>
    <property type="molecule type" value="Genomic_DNA"/>
</dbReference>
<proteinExistence type="predicted"/>
<keyword evidence="4" id="KW-1185">Reference proteome</keyword>
<dbReference type="Pfam" id="PF00534">
    <property type="entry name" value="Glycos_transf_1"/>
    <property type="match status" value="1"/>
</dbReference>
<evidence type="ECO:0000313" key="3">
    <source>
        <dbReference type="EMBL" id="SDW45115.1"/>
    </source>
</evidence>
<dbReference type="InterPro" id="IPR001296">
    <property type="entry name" value="Glyco_trans_1"/>
</dbReference>
<evidence type="ECO:0000259" key="2">
    <source>
        <dbReference type="Pfam" id="PF13439"/>
    </source>
</evidence>
<sequence>MKVLLVSNMYPSNKYPSYGTFVRNSEKMLEENGIKVEKAVLTKHQNPVSRYLNYGLFYAKTLVKALANKYDAVYVHYPSLSSISVLIAGYLKKLNVYVNIHGSDVVPENMKQKIMNTITVLSLKRADKIICPSEYFRDLVIQKHKIPKEKLYVFPSGGINPEIFYERDNIAALKQKYHLDEKHIYIGFISRIDYGKGWETFLESIALLRREDRAVKGIVVGGGGEVDQFWGKVNELGIGEAIIHYGALKQEEVAELMNCFKVFCFPTERKGESLGLVGLEALASKRPVVGSSIGGLKGYLRHGENGYLAPPGDEKQFAYYLGKVIYADDDKYRWMQEEADKMSKKYVINNIKDQFIQIFRGNK</sequence>
<dbReference type="STRING" id="1122204.SAMN05421781_1481"/>
<dbReference type="CDD" id="cd03801">
    <property type="entry name" value="GT4_PimA-like"/>
    <property type="match status" value="1"/>
</dbReference>
<keyword evidence="3" id="KW-0808">Transferase</keyword>
<evidence type="ECO:0000313" key="4">
    <source>
        <dbReference type="Proteomes" id="UP000199488"/>
    </source>
</evidence>
<dbReference type="AlphaFoldDB" id="A0A1H2TN27"/>
<protein>
    <submittedName>
        <fullName evidence="3">Glycosyltransferase involved in cell wall bisynthesis</fullName>
    </submittedName>
</protein>
<dbReference type="PANTHER" id="PTHR45947:SF3">
    <property type="entry name" value="SULFOQUINOVOSYL TRANSFERASE SQD2"/>
    <property type="match status" value="1"/>
</dbReference>
<dbReference type="Gene3D" id="3.40.50.2000">
    <property type="entry name" value="Glycogen Phosphorylase B"/>
    <property type="match status" value="2"/>
</dbReference>
<dbReference type="PANTHER" id="PTHR45947">
    <property type="entry name" value="SULFOQUINOVOSYL TRANSFERASE SQD2"/>
    <property type="match status" value="1"/>
</dbReference>
<accession>A0A1H2TN27</accession>
<dbReference type="Proteomes" id="UP000199488">
    <property type="component" value="Unassembled WGS sequence"/>
</dbReference>
<feature type="domain" description="Glycosyltransferase subfamily 4-like N-terminal" evidence="2">
    <location>
        <begin position="41"/>
        <end position="157"/>
    </location>
</feature>
<reference evidence="3 4" key="1">
    <citation type="submission" date="2016-10" db="EMBL/GenBank/DDBJ databases">
        <authorList>
            <person name="de Groot N.N."/>
        </authorList>
    </citation>
    <scope>NUCLEOTIDE SEQUENCE [LARGE SCALE GENOMIC DNA]</scope>
    <source>
        <strain evidence="3 4">DSM 23126</strain>
    </source>
</reference>
<dbReference type="Pfam" id="PF13439">
    <property type="entry name" value="Glyco_transf_4"/>
    <property type="match status" value="1"/>
</dbReference>
<name>A0A1H2TN27_9BACI</name>
<dbReference type="GO" id="GO:0016757">
    <property type="term" value="F:glycosyltransferase activity"/>
    <property type="evidence" value="ECO:0007669"/>
    <property type="project" value="InterPro"/>
</dbReference>
<dbReference type="OrthoDB" id="9797829at2"/>
<feature type="domain" description="Glycosyl transferase family 1" evidence="1">
    <location>
        <begin position="172"/>
        <end position="340"/>
    </location>
</feature>